<dbReference type="AlphaFoldDB" id="A0A6J7K069"/>
<dbReference type="EMBL" id="CAEMXZ010000126">
    <property type="protein sequence ID" value="CAB4324285.1"/>
    <property type="molecule type" value="Genomic_DNA"/>
</dbReference>
<keyword evidence="3 7" id="KW-0812">Transmembrane</keyword>
<feature type="transmembrane region" description="Helical" evidence="7">
    <location>
        <begin position="108"/>
        <end position="125"/>
    </location>
</feature>
<feature type="transmembrane region" description="Helical" evidence="7">
    <location>
        <begin position="178"/>
        <end position="198"/>
    </location>
</feature>
<feature type="region of interest" description="Disordered" evidence="6">
    <location>
        <begin position="268"/>
        <end position="298"/>
    </location>
</feature>
<comment type="subcellular location">
    <subcellularLocation>
        <location evidence="1">Membrane</location>
        <topology evidence="1">Multi-pass membrane protein</topology>
    </subcellularLocation>
</comment>
<evidence type="ECO:0000256" key="3">
    <source>
        <dbReference type="ARBA" id="ARBA00022692"/>
    </source>
</evidence>
<dbReference type="InterPro" id="IPR004923">
    <property type="entry name" value="FTR1/Fip1/EfeU"/>
</dbReference>
<dbReference type="NCBIfam" id="NF041756">
    <property type="entry name" value="EfeU"/>
    <property type="match status" value="1"/>
</dbReference>
<dbReference type="GO" id="GO:0033573">
    <property type="term" value="C:high-affinity iron permease complex"/>
    <property type="evidence" value="ECO:0007669"/>
    <property type="project" value="InterPro"/>
</dbReference>
<evidence type="ECO:0000256" key="4">
    <source>
        <dbReference type="ARBA" id="ARBA00022989"/>
    </source>
</evidence>
<feature type="transmembrane region" description="Helical" evidence="7">
    <location>
        <begin position="6"/>
        <end position="26"/>
    </location>
</feature>
<dbReference type="EMBL" id="CAFBNC010000107">
    <property type="protein sequence ID" value="CAB4948461.1"/>
    <property type="molecule type" value="Genomic_DNA"/>
</dbReference>
<gene>
    <name evidence="8" type="ORF">UFOPK1392_02050</name>
    <name evidence="9" type="ORF">UFOPK3733_01726</name>
</gene>
<evidence type="ECO:0000256" key="6">
    <source>
        <dbReference type="SAM" id="MobiDB-lite"/>
    </source>
</evidence>
<protein>
    <submittedName>
        <fullName evidence="9">Unannotated protein</fullName>
    </submittedName>
</protein>
<dbReference type="Pfam" id="PF03239">
    <property type="entry name" value="FTR1"/>
    <property type="match status" value="1"/>
</dbReference>
<dbReference type="PANTHER" id="PTHR31632">
    <property type="entry name" value="IRON TRANSPORTER FTH1"/>
    <property type="match status" value="1"/>
</dbReference>
<feature type="transmembrane region" description="Helical" evidence="7">
    <location>
        <begin position="70"/>
        <end position="88"/>
    </location>
</feature>
<comment type="similarity">
    <text evidence="2">Belongs to the oxidase-dependent Fe transporter (OFeT) (TC 9.A.10.1) family.</text>
</comment>
<keyword evidence="5 7" id="KW-0472">Membrane</keyword>
<accession>A0A6J7K069</accession>
<reference evidence="9" key="1">
    <citation type="submission" date="2020-05" db="EMBL/GenBank/DDBJ databases">
        <authorList>
            <person name="Chiriac C."/>
            <person name="Salcher M."/>
            <person name="Ghai R."/>
            <person name="Kavagutti S V."/>
        </authorList>
    </citation>
    <scope>NUCLEOTIDE SEQUENCE</scope>
</reference>
<evidence type="ECO:0000256" key="1">
    <source>
        <dbReference type="ARBA" id="ARBA00004141"/>
    </source>
</evidence>
<dbReference type="PANTHER" id="PTHR31632:SF2">
    <property type="entry name" value="PLASMA MEMBRANE IRON PERMEASE"/>
    <property type="match status" value="1"/>
</dbReference>
<organism evidence="9">
    <name type="scientific">freshwater metagenome</name>
    <dbReference type="NCBI Taxonomy" id="449393"/>
    <lineage>
        <taxon>unclassified sequences</taxon>
        <taxon>metagenomes</taxon>
        <taxon>ecological metagenomes</taxon>
    </lineage>
</organism>
<sequence length="298" mass="31598">MFSNFLIGLREGLEASLIVGILVAYLVKTGRTEHLRAIWVGVGAAIVASLGFVALLEATANSLSDEAAEAFAGAMSLLTVVFLTWMIFWMRRTAHTIKGDLHEKMDSALTGGGVALAVLAAVAVGREGLETALFLWTNDQAVSGAGHPAIGGVLGLAVSVLLGYLIYRRAVHFNLSTFFKITGVLLIIVAAGVLTYAVHEFQELGWLPGEDAVAIQMPSWYDQNAWYGSLLAGLINFRAKLTFLEVAAWFAYLVPVMALFFKPAGAKPQSTTAGAVSEGTSSGLKSTMTRPVSETVTG</sequence>
<evidence type="ECO:0000256" key="5">
    <source>
        <dbReference type="ARBA" id="ARBA00023136"/>
    </source>
</evidence>
<name>A0A6J7K069_9ZZZZ</name>
<evidence type="ECO:0000313" key="9">
    <source>
        <dbReference type="EMBL" id="CAB4948461.1"/>
    </source>
</evidence>
<dbReference type="GO" id="GO:0015093">
    <property type="term" value="F:ferrous iron transmembrane transporter activity"/>
    <property type="evidence" value="ECO:0007669"/>
    <property type="project" value="TreeGrafter"/>
</dbReference>
<evidence type="ECO:0000313" key="8">
    <source>
        <dbReference type="EMBL" id="CAB4324285.1"/>
    </source>
</evidence>
<evidence type="ECO:0000256" key="7">
    <source>
        <dbReference type="SAM" id="Phobius"/>
    </source>
</evidence>
<keyword evidence="4 7" id="KW-1133">Transmembrane helix</keyword>
<feature type="transmembrane region" description="Helical" evidence="7">
    <location>
        <begin position="241"/>
        <end position="261"/>
    </location>
</feature>
<feature type="transmembrane region" description="Helical" evidence="7">
    <location>
        <begin position="145"/>
        <end position="166"/>
    </location>
</feature>
<feature type="transmembrane region" description="Helical" evidence="7">
    <location>
        <begin position="38"/>
        <end position="58"/>
    </location>
</feature>
<proteinExistence type="inferred from homology"/>
<evidence type="ECO:0000256" key="2">
    <source>
        <dbReference type="ARBA" id="ARBA00008333"/>
    </source>
</evidence>